<dbReference type="CDD" id="cd00038">
    <property type="entry name" value="CAP_ED"/>
    <property type="match status" value="1"/>
</dbReference>
<accession>A0A4S4C770</accession>
<dbReference type="InterPro" id="IPR050397">
    <property type="entry name" value="Env_Response_Regulators"/>
</dbReference>
<dbReference type="Gene3D" id="2.60.120.10">
    <property type="entry name" value="Jelly Rolls"/>
    <property type="match status" value="1"/>
</dbReference>
<dbReference type="AlphaFoldDB" id="A0A4S4C770"/>
<dbReference type="InterPro" id="IPR014710">
    <property type="entry name" value="RmlC-like_jellyroll"/>
</dbReference>
<dbReference type="Gene3D" id="1.10.10.10">
    <property type="entry name" value="Winged helix-like DNA-binding domain superfamily/Winged helix DNA-binding domain"/>
    <property type="match status" value="1"/>
</dbReference>
<dbReference type="PANTHER" id="PTHR24567">
    <property type="entry name" value="CRP FAMILY TRANSCRIPTIONAL REGULATORY PROTEIN"/>
    <property type="match status" value="1"/>
</dbReference>
<dbReference type="Pfam" id="PF00027">
    <property type="entry name" value="cNMP_binding"/>
    <property type="match status" value="1"/>
</dbReference>
<keyword evidence="4" id="KW-1185">Reference proteome</keyword>
<dbReference type="Proteomes" id="UP000310636">
    <property type="component" value="Unassembled WGS sequence"/>
</dbReference>
<feature type="domain" description="Cyclic nucleotide-binding" evidence="2">
    <location>
        <begin position="13"/>
        <end position="133"/>
    </location>
</feature>
<evidence type="ECO:0000313" key="4">
    <source>
        <dbReference type="Proteomes" id="UP000310636"/>
    </source>
</evidence>
<dbReference type="GO" id="GO:0005829">
    <property type="term" value="C:cytosol"/>
    <property type="evidence" value="ECO:0007669"/>
    <property type="project" value="TreeGrafter"/>
</dbReference>
<dbReference type="PROSITE" id="PS50042">
    <property type="entry name" value="CNMP_BINDING_3"/>
    <property type="match status" value="1"/>
</dbReference>
<dbReference type="SUPFAM" id="SSF51206">
    <property type="entry name" value="cAMP-binding domain-like"/>
    <property type="match status" value="1"/>
</dbReference>
<dbReference type="EMBL" id="SSOB01000003">
    <property type="protein sequence ID" value="THF83786.1"/>
    <property type="molecule type" value="Genomic_DNA"/>
</dbReference>
<protein>
    <submittedName>
        <fullName evidence="3">Crp/Fnr family transcriptional regulator</fullName>
    </submittedName>
</protein>
<dbReference type="SUPFAM" id="SSF46785">
    <property type="entry name" value="Winged helix' DNA-binding domain"/>
    <property type="match status" value="1"/>
</dbReference>
<dbReference type="InterPro" id="IPR036390">
    <property type="entry name" value="WH_DNA-bd_sf"/>
</dbReference>
<reference evidence="3 4" key="1">
    <citation type="submission" date="2019-04" db="EMBL/GenBank/DDBJ databases">
        <title>Cohnella sp. nov. isolated from preserved vegetables.</title>
        <authorList>
            <person name="Lin S.-Y."/>
            <person name="Hung M.-H."/>
            <person name="Young C.-C."/>
        </authorList>
    </citation>
    <scope>NUCLEOTIDE SEQUENCE [LARGE SCALE GENOMIC DNA]</scope>
    <source>
        <strain evidence="3 4">CC-MHH1044</strain>
    </source>
</reference>
<dbReference type="GO" id="GO:0003700">
    <property type="term" value="F:DNA-binding transcription factor activity"/>
    <property type="evidence" value="ECO:0007669"/>
    <property type="project" value="TreeGrafter"/>
</dbReference>
<evidence type="ECO:0000313" key="3">
    <source>
        <dbReference type="EMBL" id="THF83786.1"/>
    </source>
</evidence>
<sequence>MISMIQWLRKVPLFDGMTDEQLERVLQIATKRTLSAGTVLFREKEPGDRFYVILHGSIKIYNRSSSGEEKVLTALADGESFGELALLDGRPRSATAQTLERTMLLEISSDSFMGLLREHFDMVRCILKELSRRQRATNEHVNDLTFLDDRTRILKNLILLANKHGRREGSSIIFRVSLNYEELSRMAGVSISALRESLLELEIKGILLIRDQEYRLQLDKLRA</sequence>
<dbReference type="InterPro" id="IPR036388">
    <property type="entry name" value="WH-like_DNA-bd_sf"/>
</dbReference>
<name>A0A4S4C770_9BACL</name>
<dbReference type="PRINTS" id="PR00103">
    <property type="entry name" value="CAMPKINASE"/>
</dbReference>
<evidence type="ECO:0000259" key="2">
    <source>
        <dbReference type="PROSITE" id="PS50042"/>
    </source>
</evidence>
<dbReference type="InterPro" id="IPR018490">
    <property type="entry name" value="cNMP-bd_dom_sf"/>
</dbReference>
<dbReference type="PROSITE" id="PS00889">
    <property type="entry name" value="CNMP_BINDING_2"/>
    <property type="match status" value="1"/>
</dbReference>
<evidence type="ECO:0000256" key="1">
    <source>
        <dbReference type="ARBA" id="ARBA00023159"/>
    </source>
</evidence>
<dbReference type="SMART" id="SM00100">
    <property type="entry name" value="cNMP"/>
    <property type="match status" value="1"/>
</dbReference>
<dbReference type="PANTHER" id="PTHR24567:SF74">
    <property type="entry name" value="HTH-TYPE TRANSCRIPTIONAL REGULATOR ARCR"/>
    <property type="match status" value="1"/>
</dbReference>
<proteinExistence type="predicted"/>
<organism evidence="3 4">
    <name type="scientific">Cohnella fermenti</name>
    <dbReference type="NCBI Taxonomy" id="2565925"/>
    <lineage>
        <taxon>Bacteria</taxon>
        <taxon>Bacillati</taxon>
        <taxon>Bacillota</taxon>
        <taxon>Bacilli</taxon>
        <taxon>Bacillales</taxon>
        <taxon>Paenibacillaceae</taxon>
        <taxon>Cohnella</taxon>
    </lineage>
</organism>
<dbReference type="InterPro" id="IPR018488">
    <property type="entry name" value="cNMP-bd_CS"/>
</dbReference>
<keyword evidence="1" id="KW-0010">Activator</keyword>
<dbReference type="InterPro" id="IPR000595">
    <property type="entry name" value="cNMP-bd_dom"/>
</dbReference>
<dbReference type="OrthoDB" id="9810708at2"/>
<gene>
    <name evidence="3" type="ORF">E6C55_03645</name>
</gene>
<comment type="caution">
    <text evidence="3">The sequence shown here is derived from an EMBL/GenBank/DDBJ whole genome shotgun (WGS) entry which is preliminary data.</text>
</comment>